<evidence type="ECO:0000313" key="4">
    <source>
        <dbReference type="Proteomes" id="UP000029482"/>
    </source>
</evidence>
<evidence type="ECO:0000313" key="3">
    <source>
        <dbReference type="EMBL" id="AIS01608.1"/>
    </source>
</evidence>
<dbReference type="Pfam" id="PF13271">
    <property type="entry name" value="DUF4062"/>
    <property type="match status" value="1"/>
</dbReference>
<dbReference type="Proteomes" id="UP000029482">
    <property type="component" value="Chromosome"/>
</dbReference>
<feature type="domain" description="DUF4062" evidence="1">
    <location>
        <begin position="3"/>
        <end position="70"/>
    </location>
</feature>
<protein>
    <submittedName>
        <fullName evidence="3">Uncharacterized protein</fullName>
    </submittedName>
</protein>
<dbReference type="InterPro" id="IPR025139">
    <property type="entry name" value="DUF4062"/>
</dbReference>
<proteinExistence type="predicted"/>
<dbReference type="eggNOG" id="COG2909">
    <property type="taxonomic scope" value="Bacteria"/>
</dbReference>
<dbReference type="AlphaFoldDB" id="A0A089XC92"/>
<feature type="domain" description="vWA-MoxR associated protein C-terminal" evidence="2">
    <location>
        <begin position="293"/>
        <end position="536"/>
    </location>
</feature>
<evidence type="ECO:0000259" key="1">
    <source>
        <dbReference type="Pfam" id="PF13271"/>
    </source>
</evidence>
<dbReference type="InterPro" id="IPR045450">
    <property type="entry name" value="VMAP_C"/>
</dbReference>
<dbReference type="HOGENOM" id="CLU_492511_0_0_11"/>
<dbReference type="KEGG" id="sgu:SGLAU_28355"/>
<dbReference type="Pfam" id="PF20028">
    <property type="entry name" value="VMAP-C"/>
    <property type="match status" value="1"/>
</dbReference>
<dbReference type="STRING" id="1907.SGLAU_28355"/>
<name>A0A089XC92_STRGA</name>
<keyword evidence="4" id="KW-1185">Reference proteome</keyword>
<evidence type="ECO:0000259" key="2">
    <source>
        <dbReference type="Pfam" id="PF20028"/>
    </source>
</evidence>
<organism evidence="3 4">
    <name type="scientific">Streptomyces glaucescens</name>
    <dbReference type="NCBI Taxonomy" id="1907"/>
    <lineage>
        <taxon>Bacteria</taxon>
        <taxon>Bacillati</taxon>
        <taxon>Actinomycetota</taxon>
        <taxon>Actinomycetes</taxon>
        <taxon>Kitasatosporales</taxon>
        <taxon>Streptomycetaceae</taxon>
        <taxon>Streptomyces</taxon>
    </lineage>
</organism>
<gene>
    <name evidence="3" type="ORF">SGLAU_28355</name>
</gene>
<dbReference type="EMBL" id="CP009438">
    <property type="protein sequence ID" value="AIS01608.1"/>
    <property type="molecule type" value="Genomic_DNA"/>
</dbReference>
<reference evidence="4" key="1">
    <citation type="journal article" date="2015" name="J. Biotechnol.">
        <title>Complete genome sequence of the actinobacterium Streptomyces glaucescens GLA.O (DSM 40922) consisting of a linear chromosome and one linear plasmid.</title>
        <authorList>
            <person name="Ortseifen V."/>
            <person name="Winkler A."/>
            <person name="Albersmeier A."/>
            <person name="Wendler S."/>
            <person name="Puhler A."/>
            <person name="Kalinowski J."/>
            <person name="Ruckert C."/>
        </authorList>
    </citation>
    <scope>NUCLEOTIDE SEQUENCE [LARGE SCALE GENOMIC DNA]</scope>
    <source>
        <strain evidence="4">DSM 40922 / GLA O</strain>
    </source>
</reference>
<sequence>MDAAEAAVLRAEHVPVDMRYFTARDGKPADYCRARVRDSDVYVGIIGFRYGSPVRDLPDLSYTELEFEEATEAGLERLVFLLAEDEDVGLPPREILDVHADRQEAFRRRLRESGITVHKVRDPQQLEVGLLQALLGHRNSPVAPARGPSAVPAPPPLTLDPPAWERLGELLRGVRPALWCEDAYRSSFGVAEGRAAAPFVTPAGDLYDWALDLDAREHSGPPKVLAFAHALATGFSTGAGPDGRRRAFALSTWVREVRERLGLPEPPPVREINTHQVTMLVRLDQDPQEPGQVFAEVWLRPSLDPSDWKRVQPPETATERIRVSLEGARRLVERCVRSFRDEARGFRGQGADGGPPSELRRIEFAVTDTLLETEFDQWLCDVSVYKAWRLGQRYEVVVRCPHARDLADFAHLWTLRWGWLGRNDGTDDKATVWVGNEDLDRLDDHVTDWEESEHPVCVAVAADDAEPVWRAALHVGMPVVVWQRASSRRDPKLPRLKTLLPVADVAELPREVKRLRRNRNVPASARSSVVLLWDDPDQALETAPLTDAGFFPA</sequence>
<dbReference type="eggNOG" id="COG4249">
    <property type="taxonomic scope" value="Bacteria"/>
</dbReference>
<accession>A0A089XC92</accession>